<proteinExistence type="predicted"/>
<dbReference type="EMBL" id="CP159289">
    <property type="protein sequence ID" value="XCH24070.1"/>
    <property type="molecule type" value="Genomic_DNA"/>
</dbReference>
<dbReference type="AlphaFoldDB" id="A0AAU8FJZ7"/>
<reference evidence="1" key="1">
    <citation type="submission" date="2024-06" db="EMBL/GenBank/DDBJ databases">
        <title>Sequencing and assembly of the genome of Dyadobacter sp. strain 676, a symbiont of Cyamopsis tetragonoloba.</title>
        <authorList>
            <person name="Guro P."/>
            <person name="Sazanova A."/>
            <person name="Kuznetsova I."/>
            <person name="Belimov A."/>
            <person name="Safronova V."/>
        </authorList>
    </citation>
    <scope>NUCLEOTIDE SEQUENCE</scope>
    <source>
        <strain evidence="1">676</strain>
    </source>
</reference>
<dbReference type="RefSeq" id="WP_353719393.1">
    <property type="nucleotide sequence ID" value="NZ_CP159289.1"/>
</dbReference>
<evidence type="ECO:0000313" key="1">
    <source>
        <dbReference type="EMBL" id="XCH24070.1"/>
    </source>
</evidence>
<name>A0AAU8FJZ7_9BACT</name>
<sequence length="116" mass="13373">MTDEVPSPQNTYTVRFGAYEVRMSHWVTEPGIYRVSDNQLIFDMPSTWSADEVNWIDDSTVEMKTRLYPGREYCHLRLNLKTGAGTAVRGTYPFANSSGTPPRQFEGTLKEIYQWL</sequence>
<accession>A0AAU8FJZ7</accession>
<organism evidence="1">
    <name type="scientific">Dyadobacter sp. 676</name>
    <dbReference type="NCBI Taxonomy" id="3088362"/>
    <lineage>
        <taxon>Bacteria</taxon>
        <taxon>Pseudomonadati</taxon>
        <taxon>Bacteroidota</taxon>
        <taxon>Cytophagia</taxon>
        <taxon>Cytophagales</taxon>
        <taxon>Spirosomataceae</taxon>
        <taxon>Dyadobacter</taxon>
    </lineage>
</organism>
<gene>
    <name evidence="1" type="ORF">ABV298_27785</name>
</gene>
<protein>
    <submittedName>
        <fullName evidence="1">Uncharacterized protein</fullName>
    </submittedName>
</protein>